<dbReference type="EMBL" id="CM029037">
    <property type="protein sequence ID" value="KAG2657320.1"/>
    <property type="molecule type" value="Genomic_DNA"/>
</dbReference>
<proteinExistence type="predicted"/>
<organism evidence="1 2">
    <name type="scientific">Panicum virgatum</name>
    <name type="common">Blackwell switchgrass</name>
    <dbReference type="NCBI Taxonomy" id="38727"/>
    <lineage>
        <taxon>Eukaryota</taxon>
        <taxon>Viridiplantae</taxon>
        <taxon>Streptophyta</taxon>
        <taxon>Embryophyta</taxon>
        <taxon>Tracheophyta</taxon>
        <taxon>Spermatophyta</taxon>
        <taxon>Magnoliopsida</taxon>
        <taxon>Liliopsida</taxon>
        <taxon>Poales</taxon>
        <taxon>Poaceae</taxon>
        <taxon>PACMAD clade</taxon>
        <taxon>Panicoideae</taxon>
        <taxon>Panicodae</taxon>
        <taxon>Paniceae</taxon>
        <taxon>Panicinae</taxon>
        <taxon>Panicum</taxon>
        <taxon>Panicum sect. Hiantes</taxon>
    </lineage>
</organism>
<dbReference type="Proteomes" id="UP000823388">
    <property type="component" value="Chromosome 1K"/>
</dbReference>
<accession>A0A8T0XB75</accession>
<dbReference type="AlphaFoldDB" id="A0A8T0XB75"/>
<keyword evidence="2" id="KW-1185">Reference proteome</keyword>
<protein>
    <submittedName>
        <fullName evidence="1">Uncharacterized protein</fullName>
    </submittedName>
</protein>
<name>A0A8T0XB75_PANVG</name>
<evidence type="ECO:0000313" key="1">
    <source>
        <dbReference type="EMBL" id="KAG2657320.1"/>
    </source>
</evidence>
<comment type="caution">
    <text evidence="1">The sequence shown here is derived from an EMBL/GenBank/DDBJ whole genome shotgun (WGS) entry which is preliminary data.</text>
</comment>
<sequence length="214" mass="23392">MTGRKPDLASSDIHKIIFVKACYLLTNNYKKRERNLYEHLSIHARKGHQKKGGEIIETAPRCISASHMYILLAASKAGKTCMPCSRGSPARVLTDSQLRQSAASLQAAHQCAASAGELSRKAAANQCSESRSRFRPRPAWRGLRFLQSCLLLQGTCSFSSGLLSAATNANDWALLVPSGLLPRGQVAHTDSRSCSVSTIQPPGRRIIDRRLGRH</sequence>
<reference evidence="1" key="1">
    <citation type="submission" date="2020-05" db="EMBL/GenBank/DDBJ databases">
        <title>WGS assembly of Panicum virgatum.</title>
        <authorList>
            <person name="Lovell J.T."/>
            <person name="Jenkins J."/>
            <person name="Shu S."/>
            <person name="Juenger T.E."/>
            <person name="Schmutz J."/>
        </authorList>
    </citation>
    <scope>NUCLEOTIDE SEQUENCE</scope>
    <source>
        <strain evidence="1">AP13</strain>
    </source>
</reference>
<gene>
    <name evidence="1" type="ORF">PVAP13_1KG178477</name>
</gene>
<evidence type="ECO:0000313" key="2">
    <source>
        <dbReference type="Proteomes" id="UP000823388"/>
    </source>
</evidence>